<dbReference type="InterPro" id="IPR010998">
    <property type="entry name" value="Integrase_recombinase_N"/>
</dbReference>
<evidence type="ECO:0000256" key="2">
    <source>
        <dbReference type="ARBA" id="ARBA00022908"/>
    </source>
</evidence>
<dbReference type="InterPro" id="IPR053876">
    <property type="entry name" value="Phage_int_M"/>
</dbReference>
<proteinExistence type="inferred from homology"/>
<dbReference type="PROSITE" id="PS51900">
    <property type="entry name" value="CB"/>
    <property type="match status" value="1"/>
</dbReference>
<dbReference type="InterPro" id="IPR011010">
    <property type="entry name" value="DNA_brk_join_enz"/>
</dbReference>
<dbReference type="Pfam" id="PF00589">
    <property type="entry name" value="Phage_integrase"/>
    <property type="match status" value="1"/>
</dbReference>
<dbReference type="GO" id="GO:0003677">
    <property type="term" value="F:DNA binding"/>
    <property type="evidence" value="ECO:0007669"/>
    <property type="project" value="UniProtKB-UniRule"/>
</dbReference>
<dbReference type="PROSITE" id="PS51898">
    <property type="entry name" value="TYR_RECOMBINASE"/>
    <property type="match status" value="1"/>
</dbReference>
<comment type="similarity">
    <text evidence="1">Belongs to the 'phage' integrase family.</text>
</comment>
<gene>
    <name evidence="8" type="ORF">HNR24_000392</name>
</gene>
<organism evidence="8 9">
    <name type="scientific">Nesterenkonia jeotgali</name>
    <dbReference type="NCBI Taxonomy" id="317018"/>
    <lineage>
        <taxon>Bacteria</taxon>
        <taxon>Bacillati</taxon>
        <taxon>Actinomycetota</taxon>
        <taxon>Actinomycetes</taxon>
        <taxon>Micrococcales</taxon>
        <taxon>Micrococcaceae</taxon>
        <taxon>Nesterenkonia</taxon>
    </lineage>
</organism>
<dbReference type="RefSeq" id="WP_182494869.1">
    <property type="nucleotide sequence ID" value="NZ_BAAAKT010000002.1"/>
</dbReference>
<dbReference type="InterPro" id="IPR013762">
    <property type="entry name" value="Integrase-like_cat_sf"/>
</dbReference>
<keyword evidence="4" id="KW-0233">DNA recombination</keyword>
<keyword evidence="2" id="KW-0229">DNA integration</keyword>
<dbReference type="Gene3D" id="1.10.443.10">
    <property type="entry name" value="Intergrase catalytic core"/>
    <property type="match status" value="1"/>
</dbReference>
<dbReference type="PANTHER" id="PTHR30629:SF2">
    <property type="entry name" value="PROPHAGE INTEGRASE INTS-RELATED"/>
    <property type="match status" value="1"/>
</dbReference>
<feature type="domain" description="Tyr recombinase" evidence="6">
    <location>
        <begin position="173"/>
        <end position="386"/>
    </location>
</feature>
<name>A0A839FLZ3_9MICC</name>
<dbReference type="SUPFAM" id="SSF56349">
    <property type="entry name" value="DNA breaking-rejoining enzymes"/>
    <property type="match status" value="1"/>
</dbReference>
<evidence type="ECO:0000259" key="6">
    <source>
        <dbReference type="PROSITE" id="PS51898"/>
    </source>
</evidence>
<dbReference type="InterPro" id="IPR044068">
    <property type="entry name" value="CB"/>
</dbReference>
<dbReference type="Gene3D" id="1.10.150.130">
    <property type="match status" value="1"/>
</dbReference>
<evidence type="ECO:0000259" key="7">
    <source>
        <dbReference type="PROSITE" id="PS51900"/>
    </source>
</evidence>
<feature type="domain" description="Core-binding (CB)" evidence="7">
    <location>
        <begin position="70"/>
        <end position="152"/>
    </location>
</feature>
<comment type="caution">
    <text evidence="8">The sequence shown here is derived from an EMBL/GenBank/DDBJ whole genome shotgun (WGS) entry which is preliminary data.</text>
</comment>
<evidence type="ECO:0000256" key="3">
    <source>
        <dbReference type="ARBA" id="ARBA00023125"/>
    </source>
</evidence>
<reference evidence="8 9" key="1">
    <citation type="submission" date="2020-08" db="EMBL/GenBank/DDBJ databases">
        <title>Sequencing the genomes of 1000 actinobacteria strains.</title>
        <authorList>
            <person name="Klenk H.-P."/>
        </authorList>
    </citation>
    <scope>NUCLEOTIDE SEQUENCE [LARGE SCALE GENOMIC DNA]</scope>
    <source>
        <strain evidence="8 9">DSM 19081</strain>
    </source>
</reference>
<protein>
    <submittedName>
        <fullName evidence="8">Integrase</fullName>
    </submittedName>
</protein>
<dbReference type="InterPro" id="IPR002104">
    <property type="entry name" value="Integrase_catalytic"/>
</dbReference>
<sequence>MARGKGDGGVWQDSRGLWRASVELPPSVENGQLKRRRKVVSSKNKKILMQKLREAQKDLAQRGDLSTRVITLDAWLTKWINDIAPTTRTPKTMEAYRSTLNAQVRPRLGARRLDQLTPGMIRDAVQDIQATRSSGTARNAHSYLSAVLTDAVNDGWINSHPMENLPLPRAKRKTAQALDVEQAVNLLRWLGQQMDKPTSDDLTQGLAPLWVTYLLTGARRGELLGLTTDRVTEDELHLEWQLQRFNPEAIAKAPADYEYEHMHGHFYRVRPKSKAGWRSYPLVEPLRSFLHRVVADSPTDGLLFRRPDGTPWDPDHITDRWADMLKAAGIKDHVTLHGARHTVVDLLYILEVPEPIIMEIVGHSSRQVTRGYRSKYGPAVQRAMEQMSHLMQTGATPQLASYAAG</sequence>
<evidence type="ECO:0000256" key="1">
    <source>
        <dbReference type="ARBA" id="ARBA00008857"/>
    </source>
</evidence>
<dbReference type="AlphaFoldDB" id="A0A839FLZ3"/>
<dbReference type="GO" id="GO:0006310">
    <property type="term" value="P:DNA recombination"/>
    <property type="evidence" value="ECO:0007669"/>
    <property type="project" value="UniProtKB-KW"/>
</dbReference>
<evidence type="ECO:0000313" key="8">
    <source>
        <dbReference type="EMBL" id="MBA8920459.1"/>
    </source>
</evidence>
<evidence type="ECO:0000313" key="9">
    <source>
        <dbReference type="Proteomes" id="UP000546252"/>
    </source>
</evidence>
<dbReference type="Proteomes" id="UP000546252">
    <property type="component" value="Unassembled WGS sequence"/>
</dbReference>
<evidence type="ECO:0000256" key="5">
    <source>
        <dbReference type="PROSITE-ProRule" id="PRU01248"/>
    </source>
</evidence>
<accession>A0A839FLZ3</accession>
<dbReference type="EMBL" id="JACJIH010000001">
    <property type="protein sequence ID" value="MBA8920459.1"/>
    <property type="molecule type" value="Genomic_DNA"/>
</dbReference>
<dbReference type="PANTHER" id="PTHR30629">
    <property type="entry name" value="PROPHAGE INTEGRASE"/>
    <property type="match status" value="1"/>
</dbReference>
<dbReference type="Pfam" id="PF22022">
    <property type="entry name" value="Phage_int_M"/>
    <property type="match status" value="1"/>
</dbReference>
<dbReference type="InterPro" id="IPR050808">
    <property type="entry name" value="Phage_Integrase"/>
</dbReference>
<dbReference type="GO" id="GO:0015074">
    <property type="term" value="P:DNA integration"/>
    <property type="evidence" value="ECO:0007669"/>
    <property type="project" value="UniProtKB-KW"/>
</dbReference>
<evidence type="ECO:0000256" key="4">
    <source>
        <dbReference type="ARBA" id="ARBA00023172"/>
    </source>
</evidence>
<keyword evidence="3 5" id="KW-0238">DNA-binding</keyword>